<dbReference type="GO" id="GO:0050650">
    <property type="term" value="P:chondroitin sulfate proteoglycan biosynthetic process"/>
    <property type="evidence" value="ECO:0007669"/>
    <property type="project" value="InterPro"/>
</dbReference>
<accession>A0A0N4Z0V6</accession>
<dbReference type="PANTHER" id="PTHR22900">
    <property type="entry name" value="PROTEIN CBG14245-RELATED"/>
    <property type="match status" value="1"/>
</dbReference>
<dbReference type="Proteomes" id="UP000038045">
    <property type="component" value="Unplaced"/>
</dbReference>
<organism evidence="1 2">
    <name type="scientific">Parastrongyloides trichosuri</name>
    <name type="common">Possum-specific nematode worm</name>
    <dbReference type="NCBI Taxonomy" id="131310"/>
    <lineage>
        <taxon>Eukaryota</taxon>
        <taxon>Metazoa</taxon>
        <taxon>Ecdysozoa</taxon>
        <taxon>Nematoda</taxon>
        <taxon>Chromadorea</taxon>
        <taxon>Rhabditida</taxon>
        <taxon>Tylenchina</taxon>
        <taxon>Panagrolaimomorpha</taxon>
        <taxon>Strongyloidoidea</taxon>
        <taxon>Strongyloididae</taxon>
        <taxon>Parastrongyloides</taxon>
    </lineage>
</organism>
<dbReference type="InterPro" id="IPR007669">
    <property type="entry name" value="Chst-1-like"/>
</dbReference>
<dbReference type="GO" id="GO:1902884">
    <property type="term" value="P:positive regulation of response to oxidative stress"/>
    <property type="evidence" value="ECO:0007669"/>
    <property type="project" value="InterPro"/>
</dbReference>
<proteinExistence type="predicted"/>
<protein>
    <submittedName>
        <fullName evidence="2">Sulfotransfer_1 domain-containing protein</fullName>
    </submittedName>
</protein>
<sequence>MNQSRLVYFKGNKRFSLDIIEGFFNGFNEYRFSRKYKILTCFVHKNMCTVLSEILCLLDYPKLFKDGKKITDEGYQNRSCKKINEANTLSFINLPNNYESKTKNNWIYLMVIRNPIERFISGFIDRCDNNRINFFSPYKCFGCNRNLSCVLNNIYKRTINLTYNKNVFHRNADDYHFAPQTWRCNLKKNFDKFIFLNYSDIETFYVNLISQLRRNDVEEKFLKKIENELHSSRTYHSTIFSEKRLKLQRILEENVDMMALLVSIYYHDFVTFNFPIPNINLTITENLNFIRLYI</sequence>
<keyword evidence="1" id="KW-1185">Reference proteome</keyword>
<dbReference type="GO" id="GO:0016020">
    <property type="term" value="C:membrane"/>
    <property type="evidence" value="ECO:0007669"/>
    <property type="project" value="InterPro"/>
</dbReference>
<dbReference type="Pfam" id="PF03567">
    <property type="entry name" value="Sulfotransfer_2"/>
    <property type="match status" value="1"/>
</dbReference>
<dbReference type="PANTHER" id="PTHR22900:SF5">
    <property type="entry name" value="PROTEIN CBG14245"/>
    <property type="match status" value="1"/>
</dbReference>
<dbReference type="GO" id="GO:0047756">
    <property type="term" value="F:chondroitin 4-sulfotransferase activity"/>
    <property type="evidence" value="ECO:0007669"/>
    <property type="project" value="InterPro"/>
</dbReference>
<name>A0A0N4Z0V6_PARTI</name>
<dbReference type="AlphaFoldDB" id="A0A0N4Z0V6"/>
<dbReference type="InterPro" id="IPR005331">
    <property type="entry name" value="Sulfotransferase"/>
</dbReference>
<dbReference type="WBParaSite" id="PTRK_0000033500.1">
    <property type="protein sequence ID" value="PTRK_0000033500.1"/>
    <property type="gene ID" value="PTRK_0000033500"/>
</dbReference>
<reference evidence="2" key="1">
    <citation type="submission" date="2017-02" db="UniProtKB">
        <authorList>
            <consortium name="WormBaseParasite"/>
        </authorList>
    </citation>
    <scope>IDENTIFICATION</scope>
</reference>
<evidence type="ECO:0000313" key="2">
    <source>
        <dbReference type="WBParaSite" id="PTRK_0000033500.1"/>
    </source>
</evidence>
<evidence type="ECO:0000313" key="1">
    <source>
        <dbReference type="Proteomes" id="UP000038045"/>
    </source>
</evidence>